<evidence type="ECO:0000313" key="2">
    <source>
        <dbReference type="EMBL" id="WNO04316.1"/>
    </source>
</evidence>
<gene>
    <name evidence="2" type="ORF">RAN89_15620</name>
</gene>
<evidence type="ECO:0000313" key="3">
    <source>
        <dbReference type="Proteomes" id="UP001302257"/>
    </source>
</evidence>
<sequence>MAITATTSATPSLQATLSKARLEQAKREAENAESKVEALQQQTEQAEREVQAKRENVRELSTRTALEDTTYMGQLRAARSAVAPATQDFLVRMYAATSAKFAASGNALKSSLHGRPFINTLGEPTGRIVNLSI</sequence>
<keyword evidence="3" id="KW-1185">Reference proteome</keyword>
<evidence type="ECO:0000256" key="1">
    <source>
        <dbReference type="SAM" id="MobiDB-lite"/>
    </source>
</evidence>
<dbReference type="Proteomes" id="UP001302257">
    <property type="component" value="Chromosome"/>
</dbReference>
<feature type="compositionally biased region" description="Basic and acidic residues" evidence="1">
    <location>
        <begin position="21"/>
        <end position="36"/>
    </location>
</feature>
<name>A0ABZ0AXH3_9BURK</name>
<dbReference type="RefSeq" id="WP_313867167.1">
    <property type="nucleotide sequence ID" value="NZ_CP132507.1"/>
</dbReference>
<feature type="region of interest" description="Disordered" evidence="1">
    <location>
        <begin position="21"/>
        <end position="56"/>
    </location>
</feature>
<feature type="compositionally biased region" description="Basic and acidic residues" evidence="1">
    <location>
        <begin position="45"/>
        <end position="56"/>
    </location>
</feature>
<reference evidence="2 3" key="1">
    <citation type="submission" date="2023-08" db="EMBL/GenBank/DDBJ databases">
        <title>Rhodoferax potami sp. nov. and Rhodoferax mekongensis sp. nov., isolated from the Mekong River in Thailand.</title>
        <authorList>
            <person name="Kitikhun S."/>
            <person name="Charoenyingcharoen P."/>
            <person name="Siriarchawattana P."/>
            <person name="Likhitrattanapisal S."/>
            <person name="Nilsakha T."/>
            <person name="Chanpet A."/>
            <person name="Rattanawaree P."/>
            <person name="Ingsriswang S."/>
        </authorList>
    </citation>
    <scope>NUCLEOTIDE SEQUENCE [LARGE SCALE GENOMIC DNA]</scope>
    <source>
        <strain evidence="2 3">TBRC 17307</strain>
    </source>
</reference>
<accession>A0ABZ0AXH3</accession>
<protein>
    <submittedName>
        <fullName evidence="2">Uncharacterized protein</fullName>
    </submittedName>
</protein>
<dbReference type="EMBL" id="CP132507">
    <property type="protein sequence ID" value="WNO04316.1"/>
    <property type="molecule type" value="Genomic_DNA"/>
</dbReference>
<organism evidence="2 3">
    <name type="scientific">Rhodoferax mekongensis</name>
    <dbReference type="NCBI Taxonomy" id="3068341"/>
    <lineage>
        <taxon>Bacteria</taxon>
        <taxon>Pseudomonadati</taxon>
        <taxon>Pseudomonadota</taxon>
        <taxon>Betaproteobacteria</taxon>
        <taxon>Burkholderiales</taxon>
        <taxon>Comamonadaceae</taxon>
        <taxon>Rhodoferax</taxon>
    </lineage>
</organism>
<proteinExistence type="predicted"/>